<dbReference type="EMBL" id="LR792632">
    <property type="protein sequence ID" value="CAB3287672.1"/>
    <property type="molecule type" value="Genomic_DNA"/>
</dbReference>
<evidence type="ECO:0008006" key="4">
    <source>
        <dbReference type="Google" id="ProtNLM"/>
    </source>
</evidence>
<organism evidence="2 3">
    <name type="scientific">Methanocaldococcus lauensis</name>
    <dbReference type="NCBI Taxonomy" id="2546128"/>
    <lineage>
        <taxon>Archaea</taxon>
        <taxon>Methanobacteriati</taxon>
        <taxon>Methanobacteriota</taxon>
        <taxon>Methanomada group</taxon>
        <taxon>Methanococci</taxon>
        <taxon>Methanococcales</taxon>
        <taxon>Methanocaldococcaceae</taxon>
        <taxon>Methanocaldococcus</taxon>
    </lineage>
</organism>
<keyword evidence="3" id="KW-1185">Reference proteome</keyword>
<keyword evidence="1" id="KW-0812">Transmembrane</keyword>
<dbReference type="Pfam" id="PF04021">
    <property type="entry name" value="Class_IIIsignal"/>
    <property type="match status" value="1"/>
</dbReference>
<name>A0A8D6PSC4_9EURY</name>
<keyword evidence="1" id="KW-0472">Membrane</keyword>
<keyword evidence="1" id="KW-1133">Transmembrane helix</keyword>
<dbReference type="KEGG" id="mesg:MLAUSG7_0333"/>
<feature type="transmembrane region" description="Helical" evidence="1">
    <location>
        <begin position="20"/>
        <end position="37"/>
    </location>
</feature>
<protein>
    <recommendedName>
        <fullName evidence="4">Class III signal peptide-containing protein</fullName>
    </recommendedName>
</protein>
<gene>
    <name evidence="2" type="ORF">MLAUSG7_0333</name>
</gene>
<evidence type="ECO:0000313" key="2">
    <source>
        <dbReference type="EMBL" id="CAB3287672.1"/>
    </source>
</evidence>
<proteinExistence type="predicted"/>
<dbReference type="InterPro" id="IPR007166">
    <property type="entry name" value="Class3_signal_pept_motif"/>
</dbReference>
<evidence type="ECO:0000256" key="1">
    <source>
        <dbReference type="SAM" id="Phobius"/>
    </source>
</evidence>
<evidence type="ECO:0000313" key="3">
    <source>
        <dbReference type="Proteomes" id="UP000679213"/>
    </source>
</evidence>
<sequence>MMIPMLIKLNKGQITLEFSILFLAILIMSLVTINNFISKNVSKDDLIINQIDIAAKSAVILINSNYKGLHLNTTLIYGGISWSENKKDIYIYISPKDLVSNDTKNFIIEYVKNYVYNTTKINISDYNITINP</sequence>
<accession>A0A8D6PSC4</accession>
<dbReference type="AlphaFoldDB" id="A0A8D6PSC4"/>
<reference evidence="2 3" key="1">
    <citation type="submission" date="2020-04" db="EMBL/GenBank/DDBJ databases">
        <authorList>
            <consortium name="Genoscope - CEA"/>
            <person name="William W."/>
        </authorList>
    </citation>
    <scope>NUCLEOTIDE SEQUENCE [LARGE SCALE GENOMIC DNA]</scope>
    <source>
        <strain evidence="2 3">SG7</strain>
    </source>
</reference>
<dbReference type="Proteomes" id="UP000679213">
    <property type="component" value="Chromosome I"/>
</dbReference>